<dbReference type="EMBL" id="RBNI01020312">
    <property type="protein sequence ID" value="RUO96642.1"/>
    <property type="molecule type" value="Genomic_DNA"/>
</dbReference>
<protein>
    <submittedName>
        <fullName evidence="1">Uncharacterized protein</fullName>
    </submittedName>
</protein>
<reference evidence="1 2" key="1">
    <citation type="journal article" date="2018" name="New Phytol.">
        <title>Phylogenomics of Endogonaceae and evolution of mycorrhizas within Mucoromycota.</title>
        <authorList>
            <person name="Chang Y."/>
            <person name="Desiro A."/>
            <person name="Na H."/>
            <person name="Sandor L."/>
            <person name="Lipzen A."/>
            <person name="Clum A."/>
            <person name="Barry K."/>
            <person name="Grigoriev I.V."/>
            <person name="Martin F.M."/>
            <person name="Stajich J.E."/>
            <person name="Smith M.E."/>
            <person name="Bonito G."/>
            <person name="Spatafora J.W."/>
        </authorList>
    </citation>
    <scope>NUCLEOTIDE SEQUENCE [LARGE SCALE GENOMIC DNA]</scope>
    <source>
        <strain evidence="1 2">GMNB39</strain>
    </source>
</reference>
<sequence>MHLERTLGCFPSTSDSIIYINERGQGHFTPFHPFHDARMRGARKPSNSRRNVARVDDAGSVSPLLADGMTY</sequence>
<gene>
    <name evidence="1" type="ORF">BC936DRAFT_141693</name>
</gene>
<dbReference type="AlphaFoldDB" id="A0A433A1S9"/>
<proteinExistence type="predicted"/>
<comment type="caution">
    <text evidence="1">The sequence shown here is derived from an EMBL/GenBank/DDBJ whole genome shotgun (WGS) entry which is preliminary data.</text>
</comment>
<name>A0A433A1S9_9FUNG</name>
<organism evidence="1 2">
    <name type="scientific">Jimgerdemannia flammicorona</name>
    <dbReference type="NCBI Taxonomy" id="994334"/>
    <lineage>
        <taxon>Eukaryota</taxon>
        <taxon>Fungi</taxon>
        <taxon>Fungi incertae sedis</taxon>
        <taxon>Mucoromycota</taxon>
        <taxon>Mucoromycotina</taxon>
        <taxon>Endogonomycetes</taxon>
        <taxon>Endogonales</taxon>
        <taxon>Endogonaceae</taxon>
        <taxon>Jimgerdemannia</taxon>
    </lineage>
</organism>
<evidence type="ECO:0000313" key="1">
    <source>
        <dbReference type="EMBL" id="RUO96642.1"/>
    </source>
</evidence>
<evidence type="ECO:0000313" key="2">
    <source>
        <dbReference type="Proteomes" id="UP000268093"/>
    </source>
</evidence>
<keyword evidence="2" id="KW-1185">Reference proteome</keyword>
<dbReference type="Proteomes" id="UP000268093">
    <property type="component" value="Unassembled WGS sequence"/>
</dbReference>
<accession>A0A433A1S9</accession>